<keyword evidence="5" id="KW-1185">Reference proteome</keyword>
<evidence type="ECO:0000259" key="2">
    <source>
        <dbReference type="Pfam" id="PF02591"/>
    </source>
</evidence>
<dbReference type="Gene3D" id="1.10.287.1490">
    <property type="match status" value="1"/>
</dbReference>
<feature type="domain" description="CT398-like coiled coil hairpin" evidence="3">
    <location>
        <begin position="47"/>
        <end position="222"/>
    </location>
</feature>
<evidence type="ECO:0000313" key="5">
    <source>
        <dbReference type="Proteomes" id="UP000217343"/>
    </source>
</evidence>
<organism evidence="4 5">
    <name type="scientific">Corallococcus macrosporus DSM 14697</name>
    <dbReference type="NCBI Taxonomy" id="1189310"/>
    <lineage>
        <taxon>Bacteria</taxon>
        <taxon>Pseudomonadati</taxon>
        <taxon>Myxococcota</taxon>
        <taxon>Myxococcia</taxon>
        <taxon>Myxococcales</taxon>
        <taxon>Cystobacterineae</taxon>
        <taxon>Myxococcaceae</taxon>
        <taxon>Corallococcus</taxon>
    </lineage>
</organism>
<dbReference type="AlphaFoldDB" id="A0A250K1A5"/>
<evidence type="ECO:0000313" key="4">
    <source>
        <dbReference type="EMBL" id="ATB49865.1"/>
    </source>
</evidence>
<feature type="domain" description="C4-type zinc ribbon" evidence="2">
    <location>
        <begin position="233"/>
        <end position="265"/>
    </location>
</feature>
<evidence type="ECO:0000259" key="3">
    <source>
        <dbReference type="Pfam" id="PF24481"/>
    </source>
</evidence>
<dbReference type="Pfam" id="PF02591">
    <property type="entry name" value="Zn_ribbon_9"/>
    <property type="match status" value="1"/>
</dbReference>
<dbReference type="EMBL" id="CP022203">
    <property type="protein sequence ID" value="ATB49865.1"/>
    <property type="molecule type" value="Genomic_DNA"/>
</dbReference>
<gene>
    <name evidence="4" type="ORF">MYMAC_005519</name>
</gene>
<evidence type="ECO:0000256" key="1">
    <source>
        <dbReference type="SAM" id="Coils"/>
    </source>
</evidence>
<dbReference type="InterPro" id="IPR056003">
    <property type="entry name" value="CT398_CC_hairpin"/>
</dbReference>
<dbReference type="KEGG" id="mmas:MYMAC_005519"/>
<name>A0A250K1A5_9BACT</name>
<proteinExistence type="predicted"/>
<dbReference type="PANTHER" id="PTHR39082">
    <property type="entry name" value="PHOSPHOLIPASE C-BETA-2-RELATED"/>
    <property type="match status" value="1"/>
</dbReference>
<feature type="coiled-coil region" evidence="1">
    <location>
        <begin position="68"/>
        <end position="123"/>
    </location>
</feature>
<protein>
    <submittedName>
        <fullName evidence="4">Uncharacterized protein</fullName>
    </submittedName>
</protein>
<reference evidence="4 5" key="1">
    <citation type="submission" date="2017-06" db="EMBL/GenBank/DDBJ databases">
        <title>Sequencing and comparative analysis of myxobacterial genomes.</title>
        <authorList>
            <person name="Rupp O."/>
            <person name="Goesmann A."/>
            <person name="Sogaard-Andersen L."/>
        </authorList>
    </citation>
    <scope>NUCLEOTIDE SEQUENCE [LARGE SCALE GENOMIC DNA]</scope>
    <source>
        <strain evidence="4 5">DSM 14697</strain>
    </source>
</reference>
<dbReference type="InterPro" id="IPR003743">
    <property type="entry name" value="Zf-RING_7"/>
</dbReference>
<dbReference type="PANTHER" id="PTHR39082:SF1">
    <property type="entry name" value="SCAVENGER RECEPTOR CLASS A MEMBER 3"/>
    <property type="match status" value="1"/>
</dbReference>
<dbReference type="Proteomes" id="UP000217343">
    <property type="component" value="Chromosome"/>
</dbReference>
<accession>A0A250K1A5</accession>
<dbReference type="Pfam" id="PF24481">
    <property type="entry name" value="CT398_CC"/>
    <property type="match status" value="1"/>
</dbReference>
<sequence length="279" mass="30962">MRDDSWPIWTLDPHHPCWYKSLAVAVHGAALWEAATLREKLKALAELQNVDLEVASLRKAADVHPRQIAELERELGVARSAIEAERARVSDMEKQKAQLEQNITDEKDKVKKWEARLSEQRSTREYSALAREIDIAKKANLTMAEELTELTKQLGLAREAIKGKEADYATKQQGLSGRMTELRGKLGEAEAQVKGLEGRRAEVAAGVDATLLRRYEVVRKKKLPALVGVVAGTCQGCNMNVPPQLYNQLRTGLGTDICPSCNRIIYAVEALQETPAAAK</sequence>
<keyword evidence="1" id="KW-0175">Coiled coil</keyword>
<dbReference type="InterPro" id="IPR052376">
    <property type="entry name" value="Oxidative_Scav/Glycosyltrans"/>
</dbReference>